<gene>
    <name evidence="7" type="ORF">SACC_24350</name>
</gene>
<keyword evidence="3 5" id="KW-1133">Transmembrane helix</keyword>
<evidence type="ECO:0000256" key="2">
    <source>
        <dbReference type="ARBA" id="ARBA00022692"/>
    </source>
</evidence>
<evidence type="ECO:0000256" key="3">
    <source>
        <dbReference type="ARBA" id="ARBA00022989"/>
    </source>
</evidence>
<evidence type="ECO:0000313" key="8">
    <source>
        <dbReference type="Proteomes" id="UP001319921"/>
    </source>
</evidence>
<dbReference type="InterPro" id="IPR050367">
    <property type="entry name" value="APC_superfamily"/>
</dbReference>
<evidence type="ECO:0000256" key="5">
    <source>
        <dbReference type="SAM" id="Phobius"/>
    </source>
</evidence>
<dbReference type="InterPro" id="IPR004841">
    <property type="entry name" value="AA-permease/SLC12A_dom"/>
</dbReference>
<feature type="transmembrane region" description="Helical" evidence="5">
    <location>
        <begin position="153"/>
        <end position="172"/>
    </location>
</feature>
<proteinExistence type="predicted"/>
<sequence>MSNPKRSVFLRESSGLVREFGILDALWFNIALLGLLFSTYYVASTGPLVGGSPLLGLLLPLIGFFLVGLVFSYIGSKVPRVAADYVYVSRNLNPALGFVGNAGYFLATVPLFMGITGITLQTFGLIPLLTILGYYTHNTSLISLGSTIDSNTYLIMAIGATEIIIMSLIPIFGNKIYKALQWIAIPLALIAAIGMIIVEAVVPTQVAISRLNNFALAYANVSNLYHNVTSSNVTVPAYYNLYNIISLNPVYVVGFSYIINTVYIAGEVRNPKRSMPVSILGTLIITGFIFTAALALEYYQLGYSFTAKMMYLSIVQGTLPIPTPYLDLIEGVVSGNIVLGILFALASIIQLLMYLAAASFVGSRLLLSYAMDRIMPAFVGDVSEKRHVPIKAIILSMIAGLIGLILFSLPVTSAGAFLLSSVAVAILMLFPMAVVSAAVLKSENNTRMRVVAALAIIYLIYTFYQYLTVPAIGADSVVGYAILAGSIAVLFAIFYTAKFVRSRQGIDFDLIFKEIPPE</sequence>
<feature type="transmembrane region" description="Helical" evidence="5">
    <location>
        <begin position="479"/>
        <end position="497"/>
    </location>
</feature>
<feature type="transmembrane region" description="Helical" evidence="5">
    <location>
        <begin position="415"/>
        <end position="438"/>
    </location>
</feature>
<evidence type="ECO:0000313" key="7">
    <source>
        <dbReference type="EMBL" id="BDB99418.1"/>
    </source>
</evidence>
<feature type="transmembrane region" description="Helical" evidence="5">
    <location>
        <begin position="388"/>
        <end position="409"/>
    </location>
</feature>
<keyword evidence="8" id="KW-1185">Reference proteome</keyword>
<name>A0AAQ4CUD7_9CREN</name>
<dbReference type="PANTHER" id="PTHR42770">
    <property type="entry name" value="AMINO ACID TRANSPORTER-RELATED"/>
    <property type="match status" value="1"/>
</dbReference>
<feature type="transmembrane region" description="Helical" evidence="5">
    <location>
        <begin position="450"/>
        <end position="467"/>
    </location>
</feature>
<comment type="subcellular location">
    <subcellularLocation>
        <location evidence="1">Membrane</location>
        <topology evidence="1">Multi-pass membrane protein</topology>
    </subcellularLocation>
</comment>
<feature type="transmembrane region" description="Helical" evidence="5">
    <location>
        <begin position="241"/>
        <end position="265"/>
    </location>
</feature>
<dbReference type="Pfam" id="PF00324">
    <property type="entry name" value="AA_permease"/>
    <property type="match status" value="1"/>
</dbReference>
<dbReference type="RefSeq" id="WP_229569734.1">
    <property type="nucleotide sequence ID" value="NZ_AP025226.1"/>
</dbReference>
<keyword evidence="2 5" id="KW-0812">Transmembrane</keyword>
<feature type="transmembrane region" description="Helical" evidence="5">
    <location>
        <begin position="179"/>
        <end position="202"/>
    </location>
</feature>
<dbReference type="GO" id="GO:0016020">
    <property type="term" value="C:membrane"/>
    <property type="evidence" value="ECO:0007669"/>
    <property type="project" value="UniProtKB-SubCell"/>
</dbReference>
<feature type="transmembrane region" description="Helical" evidence="5">
    <location>
        <begin position="277"/>
        <end position="299"/>
    </location>
</feature>
<dbReference type="PIRSF" id="PIRSF006060">
    <property type="entry name" value="AA_transporter"/>
    <property type="match status" value="1"/>
</dbReference>
<dbReference type="GeneID" id="68867157"/>
<dbReference type="PANTHER" id="PTHR42770:SF7">
    <property type="entry name" value="MEMBRANE PROTEIN"/>
    <property type="match status" value="1"/>
</dbReference>
<dbReference type="AlphaFoldDB" id="A0AAQ4CUD7"/>
<organism evidence="7 8">
    <name type="scientific">Saccharolobus caldissimus</name>
    <dbReference type="NCBI Taxonomy" id="1702097"/>
    <lineage>
        <taxon>Archaea</taxon>
        <taxon>Thermoproteota</taxon>
        <taxon>Thermoprotei</taxon>
        <taxon>Sulfolobales</taxon>
        <taxon>Sulfolobaceae</taxon>
        <taxon>Saccharolobus</taxon>
    </lineage>
</organism>
<feature type="transmembrane region" description="Helical" evidence="5">
    <location>
        <begin position="95"/>
        <end position="120"/>
    </location>
</feature>
<evidence type="ECO:0000256" key="1">
    <source>
        <dbReference type="ARBA" id="ARBA00004141"/>
    </source>
</evidence>
<dbReference type="EMBL" id="AP025226">
    <property type="protein sequence ID" value="BDB99418.1"/>
    <property type="molecule type" value="Genomic_DNA"/>
</dbReference>
<dbReference type="KEGG" id="scas:SACC_24350"/>
<reference evidence="7 8" key="1">
    <citation type="journal article" date="2022" name="Microbiol. Resour. Announc.">
        <title>Complete Genome Sequence of the Hyperthermophilic and Acidophilic Archaeon Saccharolobus caldissimus Strain HS-3T.</title>
        <authorList>
            <person name="Sakai H.D."/>
            <person name="Kurosawa N."/>
        </authorList>
    </citation>
    <scope>NUCLEOTIDE SEQUENCE [LARGE SCALE GENOMIC DNA]</scope>
    <source>
        <strain evidence="7 8">JCM32116</strain>
    </source>
</reference>
<evidence type="ECO:0000259" key="6">
    <source>
        <dbReference type="Pfam" id="PF00324"/>
    </source>
</evidence>
<dbReference type="Proteomes" id="UP001319921">
    <property type="component" value="Chromosome"/>
</dbReference>
<keyword evidence="4 5" id="KW-0472">Membrane</keyword>
<dbReference type="GO" id="GO:0055085">
    <property type="term" value="P:transmembrane transport"/>
    <property type="evidence" value="ECO:0007669"/>
    <property type="project" value="InterPro"/>
</dbReference>
<protein>
    <recommendedName>
        <fullName evidence="6">Amino acid permease/ SLC12A domain-containing protein</fullName>
    </recommendedName>
</protein>
<dbReference type="Gene3D" id="1.20.1740.10">
    <property type="entry name" value="Amino acid/polyamine transporter I"/>
    <property type="match status" value="1"/>
</dbReference>
<accession>A0AAQ4CUD7</accession>
<feature type="domain" description="Amino acid permease/ SLC12A" evidence="6">
    <location>
        <begin position="33"/>
        <end position="509"/>
    </location>
</feature>
<feature type="transmembrane region" description="Helical" evidence="5">
    <location>
        <begin position="54"/>
        <end position="74"/>
    </location>
</feature>
<feature type="transmembrane region" description="Helical" evidence="5">
    <location>
        <begin position="21"/>
        <end position="42"/>
    </location>
</feature>
<evidence type="ECO:0000256" key="4">
    <source>
        <dbReference type="ARBA" id="ARBA00023136"/>
    </source>
</evidence>
<feature type="transmembrane region" description="Helical" evidence="5">
    <location>
        <begin position="337"/>
        <end position="367"/>
    </location>
</feature>